<protein>
    <submittedName>
        <fullName evidence="2">Uncharacterized protein</fullName>
    </submittedName>
</protein>
<name>A0A166ES84_9AGAM</name>
<keyword evidence="3" id="KW-1185">Reference proteome</keyword>
<feature type="region of interest" description="Disordered" evidence="1">
    <location>
        <begin position="1"/>
        <end position="31"/>
    </location>
</feature>
<organism evidence="2 3">
    <name type="scientific">Athelia psychrophila</name>
    <dbReference type="NCBI Taxonomy" id="1759441"/>
    <lineage>
        <taxon>Eukaryota</taxon>
        <taxon>Fungi</taxon>
        <taxon>Dikarya</taxon>
        <taxon>Basidiomycota</taxon>
        <taxon>Agaricomycotina</taxon>
        <taxon>Agaricomycetes</taxon>
        <taxon>Agaricomycetidae</taxon>
        <taxon>Atheliales</taxon>
        <taxon>Atheliaceae</taxon>
        <taxon>Athelia</taxon>
    </lineage>
</organism>
<dbReference type="EMBL" id="KV417597">
    <property type="protein sequence ID" value="KZP16055.1"/>
    <property type="molecule type" value="Genomic_DNA"/>
</dbReference>
<dbReference type="Proteomes" id="UP000076532">
    <property type="component" value="Unassembled WGS sequence"/>
</dbReference>
<evidence type="ECO:0000313" key="3">
    <source>
        <dbReference type="Proteomes" id="UP000076532"/>
    </source>
</evidence>
<dbReference type="AlphaFoldDB" id="A0A166ES84"/>
<sequence>MHSGRDETAKAVKEAESVVAGSTTATSKRTEKLDKIEDRLIEPTESGYYSTATDFYAQNEAGIKSAASDIAKSINLEAIQDDIRGFAESSRVLMSLLDEVAKLHPVVA</sequence>
<dbReference type="OrthoDB" id="2122982at2759"/>
<accession>A0A166ES84</accession>
<proteinExistence type="predicted"/>
<gene>
    <name evidence="2" type="ORF">FIBSPDRAFT_934791</name>
</gene>
<feature type="non-terminal residue" evidence="2">
    <location>
        <position position="108"/>
    </location>
</feature>
<reference evidence="2 3" key="1">
    <citation type="journal article" date="2016" name="Mol. Biol. Evol.">
        <title>Comparative Genomics of Early-Diverging Mushroom-Forming Fungi Provides Insights into the Origins of Lignocellulose Decay Capabilities.</title>
        <authorList>
            <person name="Nagy L.G."/>
            <person name="Riley R."/>
            <person name="Tritt A."/>
            <person name="Adam C."/>
            <person name="Daum C."/>
            <person name="Floudas D."/>
            <person name="Sun H."/>
            <person name="Yadav J.S."/>
            <person name="Pangilinan J."/>
            <person name="Larsson K.H."/>
            <person name="Matsuura K."/>
            <person name="Barry K."/>
            <person name="Labutti K."/>
            <person name="Kuo R."/>
            <person name="Ohm R.A."/>
            <person name="Bhattacharya S.S."/>
            <person name="Shirouzu T."/>
            <person name="Yoshinaga Y."/>
            <person name="Martin F.M."/>
            <person name="Grigoriev I.V."/>
            <person name="Hibbett D.S."/>
        </authorList>
    </citation>
    <scope>NUCLEOTIDE SEQUENCE [LARGE SCALE GENOMIC DNA]</scope>
    <source>
        <strain evidence="2 3">CBS 109695</strain>
    </source>
</reference>
<evidence type="ECO:0000256" key="1">
    <source>
        <dbReference type="SAM" id="MobiDB-lite"/>
    </source>
</evidence>
<evidence type="ECO:0000313" key="2">
    <source>
        <dbReference type="EMBL" id="KZP16055.1"/>
    </source>
</evidence>
<feature type="compositionally biased region" description="Basic and acidic residues" evidence="1">
    <location>
        <begin position="1"/>
        <end position="16"/>
    </location>
</feature>